<evidence type="ECO:0000313" key="6">
    <source>
        <dbReference type="EMBL" id="CAB3404002.1"/>
    </source>
</evidence>
<dbReference type="PRINTS" id="PR00109">
    <property type="entry name" value="TYRKINASE"/>
</dbReference>
<feature type="compositionally biased region" description="Polar residues" evidence="4">
    <location>
        <begin position="19"/>
        <end position="43"/>
    </location>
</feature>
<dbReference type="SMART" id="SM00219">
    <property type="entry name" value="TyrKc"/>
    <property type="match status" value="1"/>
</dbReference>
<dbReference type="InterPro" id="IPR008266">
    <property type="entry name" value="Tyr_kinase_AS"/>
</dbReference>
<gene>
    <name evidence="6" type="ORF">CBOVIS_LOCUS6400</name>
</gene>
<dbReference type="EMBL" id="CADEPM010000004">
    <property type="protein sequence ID" value="CAB3404002.1"/>
    <property type="molecule type" value="Genomic_DNA"/>
</dbReference>
<reference evidence="6 7" key="1">
    <citation type="submission" date="2020-04" db="EMBL/GenBank/DDBJ databases">
        <authorList>
            <person name="Laetsch R D."/>
            <person name="Stevens L."/>
            <person name="Kumar S."/>
            <person name="Blaxter L. M."/>
        </authorList>
    </citation>
    <scope>NUCLEOTIDE SEQUENCE [LARGE SCALE GENOMIC DNA]</scope>
</reference>
<dbReference type="InterPro" id="IPR017441">
    <property type="entry name" value="Protein_kinase_ATP_BS"/>
</dbReference>
<dbReference type="PROSITE" id="PS50011">
    <property type="entry name" value="PROTEIN_KINASE_DOM"/>
    <property type="match status" value="1"/>
</dbReference>
<evidence type="ECO:0000256" key="3">
    <source>
        <dbReference type="PROSITE-ProRule" id="PRU10141"/>
    </source>
</evidence>
<evidence type="ECO:0000259" key="5">
    <source>
        <dbReference type="PROSITE" id="PS50011"/>
    </source>
</evidence>
<feature type="region of interest" description="Disordered" evidence="4">
    <location>
        <begin position="1"/>
        <end position="61"/>
    </location>
</feature>
<dbReference type="InterPro" id="IPR000719">
    <property type="entry name" value="Prot_kinase_dom"/>
</dbReference>
<dbReference type="PANTHER" id="PTHR24418">
    <property type="entry name" value="TYROSINE-PROTEIN KINASE"/>
    <property type="match status" value="1"/>
</dbReference>
<dbReference type="Gene3D" id="3.30.200.20">
    <property type="entry name" value="Phosphorylase Kinase, domain 1"/>
    <property type="match status" value="1"/>
</dbReference>
<accession>A0A8S1EJL5</accession>
<protein>
    <recommendedName>
        <fullName evidence="5">Protein kinase domain-containing protein</fullName>
    </recommendedName>
</protein>
<dbReference type="GO" id="GO:0005524">
    <property type="term" value="F:ATP binding"/>
    <property type="evidence" value="ECO:0007669"/>
    <property type="project" value="UniProtKB-UniRule"/>
</dbReference>
<dbReference type="InterPro" id="IPR036860">
    <property type="entry name" value="SH2_dom_sf"/>
</dbReference>
<dbReference type="SUPFAM" id="SSF56112">
    <property type="entry name" value="Protein kinase-like (PK-like)"/>
    <property type="match status" value="1"/>
</dbReference>
<dbReference type="Gene3D" id="1.10.510.10">
    <property type="entry name" value="Transferase(Phosphotransferase) domain 1"/>
    <property type="match status" value="1"/>
</dbReference>
<keyword evidence="7" id="KW-1185">Reference proteome</keyword>
<feature type="compositionally biased region" description="Basic and acidic residues" evidence="4">
    <location>
        <begin position="44"/>
        <end position="57"/>
    </location>
</feature>
<dbReference type="InterPro" id="IPR001245">
    <property type="entry name" value="Ser-Thr/Tyr_kinase_cat_dom"/>
</dbReference>
<feature type="binding site" evidence="3">
    <location>
        <position position="290"/>
    </location>
    <ligand>
        <name>ATP</name>
        <dbReference type="ChEBI" id="CHEBI:30616"/>
    </ligand>
</feature>
<dbReference type="CDD" id="cd00192">
    <property type="entry name" value="PTKc"/>
    <property type="match status" value="1"/>
</dbReference>
<dbReference type="Gene3D" id="3.30.505.10">
    <property type="entry name" value="SH2 domain"/>
    <property type="match status" value="1"/>
</dbReference>
<organism evidence="6 7">
    <name type="scientific">Caenorhabditis bovis</name>
    <dbReference type="NCBI Taxonomy" id="2654633"/>
    <lineage>
        <taxon>Eukaryota</taxon>
        <taxon>Metazoa</taxon>
        <taxon>Ecdysozoa</taxon>
        <taxon>Nematoda</taxon>
        <taxon>Chromadorea</taxon>
        <taxon>Rhabditida</taxon>
        <taxon>Rhabditina</taxon>
        <taxon>Rhabditomorpha</taxon>
        <taxon>Rhabditoidea</taxon>
        <taxon>Rhabditidae</taxon>
        <taxon>Peloderinae</taxon>
        <taxon>Caenorhabditis</taxon>
    </lineage>
</organism>
<dbReference type="AlphaFoldDB" id="A0A8S1EJL5"/>
<dbReference type="SUPFAM" id="SSF55550">
    <property type="entry name" value="SH2 domain"/>
    <property type="match status" value="1"/>
</dbReference>
<sequence>MSNDKRSKETICNPDDVNNMETQDTKSSPVGEMFTQTSNPSNLSKEKDKESEKETQEKTPLSPVRFRRVMKITNSDIDEYLTQYPFYHGYLLHEYQSMLLRSTGDFVMRLSVRYHVKKRKRASREPVDKTTPGKAVIAEGNMGQNGLRYNIVFGVYTGQPPDTSFNPAKSVYGECLDDNHKSSDILDVPMYVEHDNNGKWAQFYFDKKKKFATIDELITHYKTNQGTHKDRKFLLLRGVPLQIWELDQSQIEFGSKRLGEGAFGEVKSGTLKVDKTLPNNVVPPVPVAIKILKSEESKGAIKLIMHEARLQLCLRHRNVLKTLGVSILKSPIFIVTEFCPNGSLKDYLQKNKTDVDEKIRFCLGSARGVEYLHSKLLIHRDLATRNVLLNDSKVPKIADFGLARYGSSYKMTASMKIPIRYLAPEVLTTYKFSQRSDVYSFGLVIWEIFENGQEPYVKPQPHQEALFPKISALKGVHVKELIRKELWVKFNSETPPQIAQFVAERIFVSDERKRVTMPEIVVFLKSIYKSSKTRETTTVTMG</sequence>
<dbReference type="InterPro" id="IPR020635">
    <property type="entry name" value="Tyr_kinase_cat_dom"/>
</dbReference>
<dbReference type="InterPro" id="IPR011009">
    <property type="entry name" value="Kinase-like_dom_sf"/>
</dbReference>
<dbReference type="PROSITE" id="PS00107">
    <property type="entry name" value="PROTEIN_KINASE_ATP"/>
    <property type="match status" value="1"/>
</dbReference>
<dbReference type="OrthoDB" id="5809314at2759"/>
<dbReference type="PROSITE" id="PS00109">
    <property type="entry name" value="PROTEIN_KINASE_TYR"/>
    <property type="match status" value="1"/>
</dbReference>
<feature type="domain" description="Protein kinase" evidence="5">
    <location>
        <begin position="252"/>
        <end position="524"/>
    </location>
</feature>
<dbReference type="InterPro" id="IPR050198">
    <property type="entry name" value="Non-receptor_tyrosine_kinases"/>
</dbReference>
<evidence type="ECO:0000256" key="2">
    <source>
        <dbReference type="ARBA" id="ARBA00022840"/>
    </source>
</evidence>
<comment type="caution">
    <text evidence="6">The sequence shown here is derived from an EMBL/GenBank/DDBJ whole genome shotgun (WGS) entry which is preliminary data.</text>
</comment>
<evidence type="ECO:0000256" key="1">
    <source>
        <dbReference type="ARBA" id="ARBA00022741"/>
    </source>
</evidence>
<keyword evidence="1 3" id="KW-0547">Nucleotide-binding</keyword>
<name>A0A8S1EJL5_9PELO</name>
<dbReference type="GO" id="GO:0004713">
    <property type="term" value="F:protein tyrosine kinase activity"/>
    <property type="evidence" value="ECO:0007669"/>
    <property type="project" value="InterPro"/>
</dbReference>
<evidence type="ECO:0000313" key="7">
    <source>
        <dbReference type="Proteomes" id="UP000494206"/>
    </source>
</evidence>
<dbReference type="Pfam" id="PF07714">
    <property type="entry name" value="PK_Tyr_Ser-Thr"/>
    <property type="match status" value="1"/>
</dbReference>
<evidence type="ECO:0000256" key="4">
    <source>
        <dbReference type="SAM" id="MobiDB-lite"/>
    </source>
</evidence>
<keyword evidence="2 3" id="KW-0067">ATP-binding</keyword>
<dbReference type="Proteomes" id="UP000494206">
    <property type="component" value="Unassembled WGS sequence"/>
</dbReference>
<proteinExistence type="predicted"/>